<evidence type="ECO:0000256" key="2">
    <source>
        <dbReference type="ARBA" id="ARBA00022490"/>
    </source>
</evidence>
<dbReference type="GO" id="GO:0003677">
    <property type="term" value="F:DNA binding"/>
    <property type="evidence" value="ECO:0007669"/>
    <property type="project" value="UniProtKB-UniRule"/>
</dbReference>
<dbReference type="HAMAP" id="MF_00205">
    <property type="entry name" value="UvrA"/>
    <property type="match status" value="1"/>
</dbReference>
<dbReference type="EMBL" id="JAEEGC010000007">
    <property type="protein sequence ID" value="MBV7271599.1"/>
    <property type="molecule type" value="Genomic_DNA"/>
</dbReference>
<dbReference type="FunFam" id="1.20.1580.10:FF:000002">
    <property type="entry name" value="UvrABC system protein A"/>
    <property type="match status" value="1"/>
</dbReference>
<dbReference type="Pfam" id="PF17755">
    <property type="entry name" value="UvrA_DNA-bind"/>
    <property type="match status" value="1"/>
</dbReference>
<keyword evidence="14" id="KW-0742">SOS response</keyword>
<dbReference type="GO" id="GO:0008270">
    <property type="term" value="F:zinc ion binding"/>
    <property type="evidence" value="ECO:0007669"/>
    <property type="project" value="UniProtKB-UniRule"/>
</dbReference>
<keyword evidence="9 14" id="KW-0862">Zinc</keyword>
<keyword evidence="2 14" id="KW-0963">Cytoplasm</keyword>
<keyword evidence="4 14" id="KW-0677">Repeat</keyword>
<evidence type="ECO:0000256" key="3">
    <source>
        <dbReference type="ARBA" id="ARBA00022723"/>
    </source>
</evidence>
<evidence type="ECO:0000256" key="13">
    <source>
        <dbReference type="ARBA" id="ARBA00023204"/>
    </source>
</evidence>
<keyword evidence="12 14" id="KW-0238">DNA-binding</keyword>
<evidence type="ECO:0000256" key="14">
    <source>
        <dbReference type="HAMAP-Rule" id="MF_00205"/>
    </source>
</evidence>
<dbReference type="CDD" id="cd03270">
    <property type="entry name" value="ABC_UvrA_I"/>
    <property type="match status" value="1"/>
</dbReference>
<evidence type="ECO:0000256" key="11">
    <source>
        <dbReference type="ARBA" id="ARBA00022881"/>
    </source>
</evidence>
<keyword evidence="17" id="KW-1185">Reference proteome</keyword>
<dbReference type="GO" id="GO:0016887">
    <property type="term" value="F:ATP hydrolysis activity"/>
    <property type="evidence" value="ECO:0007669"/>
    <property type="project" value="InterPro"/>
</dbReference>
<dbReference type="InterPro" id="IPR003593">
    <property type="entry name" value="AAA+_ATPase"/>
</dbReference>
<evidence type="ECO:0000256" key="9">
    <source>
        <dbReference type="ARBA" id="ARBA00022833"/>
    </source>
</evidence>
<feature type="zinc finger region" description="C4-type" evidence="14">
    <location>
        <begin position="252"/>
        <end position="279"/>
    </location>
</feature>
<dbReference type="PANTHER" id="PTHR43152:SF3">
    <property type="entry name" value="UVRABC SYSTEM PROTEIN A"/>
    <property type="match status" value="1"/>
</dbReference>
<evidence type="ECO:0000313" key="17">
    <source>
        <dbReference type="Proteomes" id="UP000694308"/>
    </source>
</evidence>
<evidence type="ECO:0000259" key="15">
    <source>
        <dbReference type="PROSITE" id="PS50893"/>
    </source>
</evidence>
<organism evidence="16 17">
    <name type="scientific">Clostridium thailandense</name>
    <dbReference type="NCBI Taxonomy" id="2794346"/>
    <lineage>
        <taxon>Bacteria</taxon>
        <taxon>Bacillati</taxon>
        <taxon>Bacillota</taxon>
        <taxon>Clostridia</taxon>
        <taxon>Eubacteriales</taxon>
        <taxon>Clostridiaceae</taxon>
        <taxon>Clostridium</taxon>
    </lineage>
</organism>
<name>A0A949TF23_9CLOT</name>
<feature type="binding site" evidence="14">
    <location>
        <begin position="32"/>
        <end position="39"/>
    </location>
    <ligand>
        <name>ATP</name>
        <dbReference type="ChEBI" id="CHEBI:30616"/>
    </ligand>
</feature>
<comment type="function">
    <text evidence="14">The UvrABC repair system catalyzes the recognition and processing of DNA lesions. UvrA is an ATPase and a DNA-binding protein. A damage recognition complex composed of 2 UvrA and 2 UvrB subunits scans DNA for abnormalities. When the presence of a lesion has been verified by UvrB, the UvrA molecules dissociate.</text>
</comment>
<keyword evidence="5 14" id="KW-0547">Nucleotide-binding</keyword>
<dbReference type="GO" id="GO:0009381">
    <property type="term" value="F:excinuclease ABC activity"/>
    <property type="evidence" value="ECO:0007669"/>
    <property type="project" value="UniProtKB-UniRule"/>
</dbReference>
<dbReference type="Pfam" id="PF17760">
    <property type="entry name" value="UvrA_inter"/>
    <property type="match status" value="1"/>
</dbReference>
<dbReference type="InterPro" id="IPR017871">
    <property type="entry name" value="ABC_transporter-like_CS"/>
</dbReference>
<evidence type="ECO:0000256" key="12">
    <source>
        <dbReference type="ARBA" id="ARBA00023125"/>
    </source>
</evidence>
<sequence>MRNSIVIKGAKVHNLKNVSLEIPRDKLIVFTGLSGSGKSSLAFDTLYAEGQRRYVESLSAYARQFLGQMNKPDVEYIEGLSPAISIDQKTTGRNPRSTVGTVTEVYDYLRLLYARIGIPHCPKCGKKITQQTVDQMVDKVLSMPERTKIQILSPIIKARKGEHVKVLENIKKNGFVRARIDGETIDLQEDEIKLEKNIKHTIEVVVDRLVVKPDIRSRLADSLETALKLAEGLVIVNIIGEEDILFSEKFACPECGISIGEITPRLFSFNAPFGKCDNCDGLGTLMELDPDLIIPDKSKSILDGAVATWGSGSLKEDSWTFAILKALSKEYKFKLDTPIEKLKPEVVDILLYGLKGEKIKVNYSRENGTMQFNHAFEGVINNLKRRYLETNSDYIKSEFENYMSNKPCPKCKGARLRPEVLAITVGDKNIFEFCKMPIRDELKFLEELSLSEKEAIISDQILKEIKSRLRFLIDVGLDYLTLSRTAGTLSGGEAQRIRLATQIGSSLVGVLYILDEPSIGLHQRDNDKLITTLKHLRDIGNTLVVVEHDEDTMREADYIVDIGPGAGEHGGEIIATGPIDEIIKNEKSITGQYLSGRKKIEVPKERREGNGKAIIVKGAKENNLKNVNVEFPLGILTCVTGVSGSGKSTLVNEILFKGLNKRLNNSKDNPGEHKDILGVENIDKIINIDQSPIGRTPRSNPATYTGVFDIIREVFSNTSESKMRGYKPGRFSFNVKGGRCEACSGDGIIKIEMQFLSDVYVPCEVCKGKRYNRETLEVKYKNRNIDDILNMTVEEALEFFENIPRIKNKLQTLMDVGLGYIRLGQPSTQLSGGEAQRIKLAYELSKRSTGKTLYILDEPTTGLHIDDVNRLIDILQRIVDTGNTVVVIEHNLDVVKCADYIIDLGPEGGEKGGTILCTGTPENISENNHSYTGQYLKKML</sequence>
<dbReference type="PANTHER" id="PTHR43152">
    <property type="entry name" value="UVRABC SYSTEM PROTEIN A"/>
    <property type="match status" value="1"/>
</dbReference>
<dbReference type="GO" id="GO:0006289">
    <property type="term" value="P:nucleotide-excision repair"/>
    <property type="evidence" value="ECO:0007669"/>
    <property type="project" value="UniProtKB-UniRule"/>
</dbReference>
<comment type="subcellular location">
    <subcellularLocation>
        <location evidence="1 14">Cytoplasm</location>
    </subcellularLocation>
</comment>
<protein>
    <recommendedName>
        <fullName evidence="14">UvrABC system protein A</fullName>
        <shortName evidence="14">UvrA protein</shortName>
    </recommendedName>
    <alternativeName>
        <fullName evidence="14">Excinuclease ABC subunit A</fullName>
    </alternativeName>
</protein>
<keyword evidence="7 14" id="KW-0228">DNA excision</keyword>
<keyword evidence="13 14" id="KW-0234">DNA repair</keyword>
<feature type="zinc finger region" description="C4-type" evidence="14">
    <location>
        <begin position="740"/>
        <end position="766"/>
    </location>
</feature>
<keyword evidence="16" id="KW-0378">Hydrolase</keyword>
<evidence type="ECO:0000256" key="7">
    <source>
        <dbReference type="ARBA" id="ARBA00022769"/>
    </source>
</evidence>
<keyword evidence="10 14" id="KW-0067">ATP-binding</keyword>
<accession>A0A949TF23</accession>
<dbReference type="GO" id="GO:0009380">
    <property type="term" value="C:excinuclease repair complex"/>
    <property type="evidence" value="ECO:0007669"/>
    <property type="project" value="InterPro"/>
</dbReference>
<comment type="subunit">
    <text evidence="14">Forms a heterotetramer with UvrB during the search for lesions.</text>
</comment>
<keyword evidence="3 14" id="KW-0479">Metal-binding</keyword>
<dbReference type="SMART" id="SM00382">
    <property type="entry name" value="AAA"/>
    <property type="match status" value="1"/>
</dbReference>
<comment type="caution">
    <text evidence="16">The sequence shown here is derived from an EMBL/GenBank/DDBJ whole genome shotgun (WGS) entry which is preliminary data.</text>
</comment>
<evidence type="ECO:0000313" key="16">
    <source>
        <dbReference type="EMBL" id="MBV7271599.1"/>
    </source>
</evidence>
<gene>
    <name evidence="14 16" type="primary">uvrA</name>
    <name evidence="16" type="ORF">I6U48_01560</name>
</gene>
<dbReference type="InterPro" id="IPR004602">
    <property type="entry name" value="UvrA"/>
</dbReference>
<keyword evidence="6 14" id="KW-0227">DNA damage</keyword>
<dbReference type="NCBIfam" id="NF001503">
    <property type="entry name" value="PRK00349.1"/>
    <property type="match status" value="1"/>
</dbReference>
<dbReference type="PROSITE" id="PS00211">
    <property type="entry name" value="ABC_TRANSPORTER_1"/>
    <property type="match status" value="1"/>
</dbReference>
<evidence type="ECO:0000256" key="4">
    <source>
        <dbReference type="ARBA" id="ARBA00022737"/>
    </source>
</evidence>
<feature type="domain" description="ABC transporter" evidence="15">
    <location>
        <begin position="605"/>
        <end position="937"/>
    </location>
</feature>
<dbReference type="FunFam" id="3.40.50.300:FF:000028">
    <property type="entry name" value="UvrABC system protein A"/>
    <property type="match status" value="1"/>
</dbReference>
<evidence type="ECO:0000256" key="6">
    <source>
        <dbReference type="ARBA" id="ARBA00022763"/>
    </source>
</evidence>
<evidence type="ECO:0000256" key="10">
    <source>
        <dbReference type="ARBA" id="ARBA00022840"/>
    </source>
</evidence>
<proteinExistence type="inferred from homology"/>
<keyword evidence="8 14" id="KW-0863">Zinc-finger</keyword>
<dbReference type="PROSITE" id="PS50893">
    <property type="entry name" value="ABC_TRANSPORTER_2"/>
    <property type="match status" value="1"/>
</dbReference>
<dbReference type="InterPro" id="IPR041102">
    <property type="entry name" value="UvrA_inter"/>
</dbReference>
<dbReference type="CDD" id="cd03271">
    <property type="entry name" value="ABC_UvrA_II"/>
    <property type="match status" value="1"/>
</dbReference>
<evidence type="ECO:0000256" key="5">
    <source>
        <dbReference type="ARBA" id="ARBA00022741"/>
    </source>
</evidence>
<keyword evidence="11 14" id="KW-0267">Excision nuclease</keyword>
<dbReference type="InterPro" id="IPR003439">
    <property type="entry name" value="ABC_transporter-like_ATP-bd"/>
</dbReference>
<comment type="similarity">
    <text evidence="14">Belongs to the ABC transporter superfamily. UvrA family.</text>
</comment>
<reference evidence="16" key="1">
    <citation type="submission" date="2020-12" db="EMBL/GenBank/DDBJ databases">
        <title>Clostridium thailandense sp. nov., a novel acetogenic bacterium isolated from peat land soil in Thailand.</title>
        <authorList>
            <person name="Chaikitkaew S."/>
            <person name="Birkeland N.K."/>
        </authorList>
    </citation>
    <scope>NUCLEOTIDE SEQUENCE</scope>
    <source>
        <strain evidence="16">PL3</strain>
    </source>
</reference>
<dbReference type="Proteomes" id="UP000694308">
    <property type="component" value="Unassembled WGS sequence"/>
</dbReference>
<dbReference type="GO" id="GO:0005737">
    <property type="term" value="C:cytoplasm"/>
    <property type="evidence" value="ECO:0007669"/>
    <property type="project" value="UniProtKB-SubCell"/>
</dbReference>
<evidence type="ECO:0000256" key="8">
    <source>
        <dbReference type="ARBA" id="ARBA00022771"/>
    </source>
</evidence>
<dbReference type="InterPro" id="IPR041552">
    <property type="entry name" value="UvrA_DNA-bd"/>
</dbReference>
<dbReference type="NCBIfam" id="TIGR00630">
    <property type="entry name" value="uvra"/>
    <property type="match status" value="1"/>
</dbReference>
<dbReference type="GO" id="GO:0009432">
    <property type="term" value="P:SOS response"/>
    <property type="evidence" value="ECO:0007669"/>
    <property type="project" value="UniProtKB-UniRule"/>
</dbReference>
<dbReference type="RefSeq" id="WP_218318636.1">
    <property type="nucleotide sequence ID" value="NZ_JAEEGC010000007.1"/>
</dbReference>
<feature type="binding site" evidence="14">
    <location>
        <begin position="641"/>
        <end position="648"/>
    </location>
    <ligand>
        <name>ATP</name>
        <dbReference type="ChEBI" id="CHEBI:30616"/>
    </ligand>
</feature>
<dbReference type="AlphaFoldDB" id="A0A949TF23"/>
<dbReference type="GO" id="GO:0005524">
    <property type="term" value="F:ATP binding"/>
    <property type="evidence" value="ECO:0007669"/>
    <property type="project" value="UniProtKB-UniRule"/>
</dbReference>
<evidence type="ECO:0000256" key="1">
    <source>
        <dbReference type="ARBA" id="ARBA00004496"/>
    </source>
</evidence>